<organism evidence="1 2">
    <name type="scientific">Fibrisoma montanum</name>
    <dbReference type="NCBI Taxonomy" id="2305895"/>
    <lineage>
        <taxon>Bacteria</taxon>
        <taxon>Pseudomonadati</taxon>
        <taxon>Bacteroidota</taxon>
        <taxon>Cytophagia</taxon>
        <taxon>Cytophagales</taxon>
        <taxon>Spirosomataceae</taxon>
        <taxon>Fibrisoma</taxon>
    </lineage>
</organism>
<dbReference type="Proteomes" id="UP000283523">
    <property type="component" value="Unassembled WGS sequence"/>
</dbReference>
<protein>
    <submittedName>
        <fullName evidence="1">Uncharacterized protein</fullName>
    </submittedName>
</protein>
<reference evidence="1 2" key="1">
    <citation type="submission" date="2018-08" db="EMBL/GenBank/DDBJ databases">
        <title>Fibrisoma montanum sp. nov., isolated from Danxia mountain soil.</title>
        <authorList>
            <person name="Huang Y."/>
        </authorList>
    </citation>
    <scope>NUCLEOTIDE SEQUENCE [LARGE SCALE GENOMIC DNA]</scope>
    <source>
        <strain evidence="1 2">HYT19</strain>
    </source>
</reference>
<dbReference type="EMBL" id="QXED01000001">
    <property type="protein sequence ID" value="RIV27491.1"/>
    <property type="molecule type" value="Genomic_DNA"/>
</dbReference>
<proteinExistence type="predicted"/>
<sequence length="131" mass="14985">MTKVSSLTLVDPRVKFLKDKVKLELSRYPKYTKDVDKDLSKLVHDLIIAIVPIEFEKVAVEITPNATLKFKLLIDEEKLLIISKPLKDNELNADQVIFSIFFNRELVVSDCKNVHELVKGFNNFLALPSIS</sequence>
<evidence type="ECO:0000313" key="2">
    <source>
        <dbReference type="Proteomes" id="UP000283523"/>
    </source>
</evidence>
<accession>A0A418MJH9</accession>
<keyword evidence="2" id="KW-1185">Reference proteome</keyword>
<evidence type="ECO:0000313" key="1">
    <source>
        <dbReference type="EMBL" id="RIV27491.1"/>
    </source>
</evidence>
<comment type="caution">
    <text evidence="1">The sequence shown here is derived from an EMBL/GenBank/DDBJ whole genome shotgun (WGS) entry which is preliminary data.</text>
</comment>
<gene>
    <name evidence="1" type="ORF">DYU11_04075</name>
</gene>
<dbReference type="AlphaFoldDB" id="A0A418MJH9"/>
<name>A0A418MJH9_9BACT</name>